<dbReference type="Gene3D" id="3.30.160.60">
    <property type="entry name" value="Classic Zinc Finger"/>
    <property type="match status" value="4"/>
</dbReference>
<evidence type="ECO:0000256" key="4">
    <source>
        <dbReference type="ARBA" id="ARBA00022737"/>
    </source>
</evidence>
<evidence type="ECO:0000313" key="14">
    <source>
        <dbReference type="WBParaSite" id="SRDH1_51270.1"/>
    </source>
</evidence>
<evidence type="ECO:0000256" key="7">
    <source>
        <dbReference type="ARBA" id="ARBA00023015"/>
    </source>
</evidence>
<dbReference type="PROSITE" id="PS50157">
    <property type="entry name" value="ZINC_FINGER_C2H2_2"/>
    <property type="match status" value="4"/>
</dbReference>
<evidence type="ECO:0000256" key="1">
    <source>
        <dbReference type="ARBA" id="ARBA00004123"/>
    </source>
</evidence>
<dbReference type="PANTHER" id="PTHR24384:SF242">
    <property type="entry name" value="ZINC FINGER PROTEIN 628"/>
    <property type="match status" value="1"/>
</dbReference>
<dbReference type="InterPro" id="IPR050752">
    <property type="entry name" value="C2H2-ZF_domain"/>
</dbReference>
<evidence type="ECO:0000256" key="6">
    <source>
        <dbReference type="ARBA" id="ARBA00022833"/>
    </source>
</evidence>
<feature type="domain" description="C2H2-type" evidence="12">
    <location>
        <begin position="168"/>
        <end position="195"/>
    </location>
</feature>
<dbReference type="WBParaSite" id="SRDH1_51270.1">
    <property type="protein sequence ID" value="SRDH1_51270.1"/>
    <property type="gene ID" value="SRDH1_51270"/>
</dbReference>
<dbReference type="Pfam" id="PF00096">
    <property type="entry name" value="zf-C2H2"/>
    <property type="match status" value="4"/>
</dbReference>
<name>A0AA85FKI0_9TREM</name>
<keyword evidence="5 11" id="KW-0863">Zinc-finger</keyword>
<keyword evidence="3" id="KW-0479">Metal-binding</keyword>
<dbReference type="PANTHER" id="PTHR24384">
    <property type="entry name" value="FINGER PUTATIVE TRANSCRIPTION FACTOR FAMILY-RELATED"/>
    <property type="match status" value="1"/>
</dbReference>
<evidence type="ECO:0000256" key="10">
    <source>
        <dbReference type="ARBA" id="ARBA00023242"/>
    </source>
</evidence>
<feature type="domain" description="C2H2-type" evidence="12">
    <location>
        <begin position="140"/>
        <end position="167"/>
    </location>
</feature>
<comment type="subcellular location">
    <subcellularLocation>
        <location evidence="1">Nucleus</location>
    </subcellularLocation>
</comment>
<evidence type="ECO:0000256" key="8">
    <source>
        <dbReference type="ARBA" id="ARBA00023125"/>
    </source>
</evidence>
<evidence type="ECO:0000259" key="12">
    <source>
        <dbReference type="PROSITE" id="PS50157"/>
    </source>
</evidence>
<evidence type="ECO:0000256" key="5">
    <source>
        <dbReference type="ARBA" id="ARBA00022771"/>
    </source>
</evidence>
<proteinExistence type="inferred from homology"/>
<keyword evidence="10" id="KW-0539">Nucleus</keyword>
<dbReference type="GO" id="GO:0000981">
    <property type="term" value="F:DNA-binding transcription factor activity, RNA polymerase II-specific"/>
    <property type="evidence" value="ECO:0007669"/>
    <property type="project" value="TreeGrafter"/>
</dbReference>
<evidence type="ECO:0000313" key="13">
    <source>
        <dbReference type="Proteomes" id="UP000050792"/>
    </source>
</evidence>
<evidence type="ECO:0000256" key="11">
    <source>
        <dbReference type="PROSITE-ProRule" id="PRU00042"/>
    </source>
</evidence>
<keyword evidence="6" id="KW-0862">Zinc</keyword>
<dbReference type="Proteomes" id="UP000050792">
    <property type="component" value="Unassembled WGS sequence"/>
</dbReference>
<comment type="similarity">
    <text evidence="2">Belongs to the krueppel C2H2-type zinc-finger protein family.</text>
</comment>
<keyword evidence="9" id="KW-0804">Transcription</keyword>
<dbReference type="GO" id="GO:0032502">
    <property type="term" value="P:developmental process"/>
    <property type="evidence" value="ECO:0007669"/>
    <property type="project" value="UniProtKB-ARBA"/>
</dbReference>
<accession>A0AA85FKI0</accession>
<reference evidence="13" key="1">
    <citation type="submission" date="2022-06" db="EMBL/GenBank/DDBJ databases">
        <authorList>
            <person name="Berger JAMES D."/>
            <person name="Berger JAMES D."/>
        </authorList>
    </citation>
    <scope>NUCLEOTIDE SEQUENCE [LARGE SCALE GENOMIC DNA]</scope>
</reference>
<dbReference type="SMART" id="SM00355">
    <property type="entry name" value="ZnF_C2H2"/>
    <property type="match status" value="4"/>
</dbReference>
<organism evidence="13 14">
    <name type="scientific">Schistosoma rodhaini</name>
    <dbReference type="NCBI Taxonomy" id="6188"/>
    <lineage>
        <taxon>Eukaryota</taxon>
        <taxon>Metazoa</taxon>
        <taxon>Spiralia</taxon>
        <taxon>Lophotrochozoa</taxon>
        <taxon>Platyhelminthes</taxon>
        <taxon>Trematoda</taxon>
        <taxon>Digenea</taxon>
        <taxon>Strigeidida</taxon>
        <taxon>Schistosomatoidea</taxon>
        <taxon>Schistosomatidae</taxon>
        <taxon>Schistosoma</taxon>
    </lineage>
</organism>
<dbReference type="SUPFAM" id="SSF57667">
    <property type="entry name" value="beta-beta-alpha zinc fingers"/>
    <property type="match status" value="2"/>
</dbReference>
<keyword evidence="7" id="KW-0805">Transcription regulation</keyword>
<dbReference type="FunFam" id="3.30.160.60:FF:000690">
    <property type="entry name" value="Zinc finger protein 354C"/>
    <property type="match status" value="1"/>
</dbReference>
<keyword evidence="8" id="KW-0238">DNA-binding</keyword>
<dbReference type="InterPro" id="IPR036236">
    <property type="entry name" value="Znf_C2H2_sf"/>
</dbReference>
<feature type="domain" description="C2H2-type" evidence="12">
    <location>
        <begin position="559"/>
        <end position="586"/>
    </location>
</feature>
<feature type="domain" description="C2H2-type" evidence="12">
    <location>
        <begin position="587"/>
        <end position="615"/>
    </location>
</feature>
<dbReference type="PROSITE" id="PS00028">
    <property type="entry name" value="ZINC_FINGER_C2H2_1"/>
    <property type="match status" value="4"/>
</dbReference>
<dbReference type="GO" id="GO:0005634">
    <property type="term" value="C:nucleus"/>
    <property type="evidence" value="ECO:0007669"/>
    <property type="project" value="UniProtKB-SubCell"/>
</dbReference>
<dbReference type="AlphaFoldDB" id="A0AA85FKI0"/>
<protein>
    <recommendedName>
        <fullName evidence="12">C2H2-type domain-containing protein</fullName>
    </recommendedName>
</protein>
<evidence type="ECO:0000256" key="2">
    <source>
        <dbReference type="ARBA" id="ARBA00006991"/>
    </source>
</evidence>
<dbReference type="InterPro" id="IPR013087">
    <property type="entry name" value="Znf_C2H2_type"/>
</dbReference>
<evidence type="ECO:0000256" key="9">
    <source>
        <dbReference type="ARBA" id="ARBA00023163"/>
    </source>
</evidence>
<evidence type="ECO:0000256" key="3">
    <source>
        <dbReference type="ARBA" id="ARBA00022723"/>
    </source>
</evidence>
<dbReference type="FunFam" id="3.30.160.60:FF:000761">
    <property type="entry name" value="Zinc finger protein 449"/>
    <property type="match status" value="1"/>
</dbReference>
<dbReference type="GO" id="GO:0008270">
    <property type="term" value="F:zinc ion binding"/>
    <property type="evidence" value="ECO:0007669"/>
    <property type="project" value="UniProtKB-KW"/>
</dbReference>
<dbReference type="GO" id="GO:0000978">
    <property type="term" value="F:RNA polymerase II cis-regulatory region sequence-specific DNA binding"/>
    <property type="evidence" value="ECO:0007669"/>
    <property type="project" value="TreeGrafter"/>
</dbReference>
<keyword evidence="4" id="KW-0677">Repeat</keyword>
<reference evidence="14" key="2">
    <citation type="submission" date="2023-11" db="UniProtKB">
        <authorList>
            <consortium name="WormBaseParasite"/>
        </authorList>
    </citation>
    <scope>IDENTIFICATION</scope>
</reference>
<sequence length="621" mass="72535">MSNNPDGCSEKTNYTNDLFMNNLKGIWPTPLIVPPPWVLLRIFQEKSNNLDILFNNDKLHERLNGEKNTFSLINEVKISDKQNTGLDETSPAVSNNISSLSTTVHNSVCSTLQIIKGNRKIPKEVINKINNIERGRERSYSCPQCAKCFTSNSGLKQHMHIHASFKPFTCQVCHKAYTQFSNLCRHKRLHKRCRQKPDCLSCGHEFANTYSLLKHQVLTSCGNNSLYNNNTNKTTENNVSSNINYTEKNVHLNKDSHNNKKTTYNTKHLIDLKQNEMKRKHDNANNSNKLNSIEIFNLYNTLIKTNLHKEDPHIHRNNTFYKDYKEFKKIRKYTKSYNHIIEAFTSKLMNNSYDIQSIHSKEIQLKSDDINEYERNNYIKNYGKDMKTEAFLLTQHNHKIDNVEFRKANANSDPMDLSNSSKINTQNYSHIPIANKGKIEEEHNFNNDPIKSFVSTDKQLIKSDIKSNTMTFMKNNLYDNEFQYLYGIVNLAMCTTQQSLTKSVDHQKQQIEGDDEHFNLERHSNDEQYVKNLSSMISTNDLERYSFISSHNFLYENFYTCNVCHKKFPRAANLNRHIRTHTGEQPYQCPHCDRLFSISSNMQRHVRNIHSRNNLFIKDSK</sequence>
<dbReference type="FunFam" id="3.30.160.60:FF:000202">
    <property type="entry name" value="Zinc finger protein 574"/>
    <property type="match status" value="1"/>
</dbReference>
<keyword evidence="13" id="KW-1185">Reference proteome</keyword>